<dbReference type="InParanoid" id="A0A1D6PL64"/>
<keyword evidence="3 11" id="KW-0812">Transmembrane</keyword>
<keyword evidence="8 11" id="KW-0472">Membrane</keyword>
<dbReference type="PROSITE" id="PS00107">
    <property type="entry name" value="PROTEIN_KINASE_ATP"/>
    <property type="match status" value="1"/>
</dbReference>
<feature type="region of interest" description="Disordered" evidence="10">
    <location>
        <begin position="334"/>
        <end position="366"/>
    </location>
</feature>
<dbReference type="PANTHER" id="PTHR17920:SF3">
    <property type="entry name" value="TRANSMEMBRANE AND COILED-COIL DOMAIN-CONTAINING PROTEIN 4"/>
    <property type="match status" value="1"/>
</dbReference>
<evidence type="ECO:0000256" key="10">
    <source>
        <dbReference type="SAM" id="MobiDB-lite"/>
    </source>
</evidence>
<keyword evidence="6 9" id="KW-0067">ATP-binding</keyword>
<accession>A0A1D6PL64</accession>
<dbReference type="InterPro" id="IPR008271">
    <property type="entry name" value="Ser/Thr_kinase_AS"/>
</dbReference>
<feature type="transmembrane region" description="Helical" evidence="11">
    <location>
        <begin position="692"/>
        <end position="720"/>
    </location>
</feature>
<dbReference type="Pfam" id="PF05277">
    <property type="entry name" value="DUF726"/>
    <property type="match status" value="2"/>
</dbReference>
<dbReference type="InterPro" id="IPR017441">
    <property type="entry name" value="Protein_kinase_ATP_BS"/>
</dbReference>
<evidence type="ECO:0000256" key="7">
    <source>
        <dbReference type="ARBA" id="ARBA00022989"/>
    </source>
</evidence>
<dbReference type="AlphaFoldDB" id="A0A1D6PL64"/>
<dbReference type="SUPFAM" id="SSF56112">
    <property type="entry name" value="Protein kinase-like (PK-like)"/>
    <property type="match status" value="1"/>
</dbReference>
<evidence type="ECO:0000256" key="5">
    <source>
        <dbReference type="ARBA" id="ARBA00022777"/>
    </source>
</evidence>
<dbReference type="GO" id="GO:0016020">
    <property type="term" value="C:membrane"/>
    <property type="evidence" value="ECO:0007669"/>
    <property type="project" value="UniProtKB-SubCell"/>
</dbReference>
<dbReference type="PANTHER" id="PTHR17920">
    <property type="entry name" value="TRANSMEMBRANE AND COILED-COIL DOMAIN-CONTAINING PROTEIN 4 TMCO4"/>
    <property type="match status" value="1"/>
</dbReference>
<dbReference type="IntAct" id="A0A1D6PL64">
    <property type="interactions" value="3"/>
</dbReference>
<evidence type="ECO:0000256" key="3">
    <source>
        <dbReference type="ARBA" id="ARBA00022692"/>
    </source>
</evidence>
<proteinExistence type="predicted"/>
<dbReference type="GO" id="GO:0005524">
    <property type="term" value="F:ATP binding"/>
    <property type="evidence" value="ECO:0007669"/>
    <property type="project" value="UniProtKB-UniRule"/>
</dbReference>
<feature type="transmembrane region" description="Helical" evidence="11">
    <location>
        <begin position="740"/>
        <end position="767"/>
    </location>
</feature>
<dbReference type="InterPro" id="IPR000719">
    <property type="entry name" value="Prot_kinase_dom"/>
</dbReference>
<evidence type="ECO:0000313" key="12">
    <source>
        <dbReference type="EMBL" id="AQL09978.1"/>
    </source>
</evidence>
<evidence type="ECO:0000256" key="9">
    <source>
        <dbReference type="PROSITE-ProRule" id="PRU10141"/>
    </source>
</evidence>
<dbReference type="FunFam" id="3.30.200.20:FF:000419">
    <property type="entry name" value="Putative receptor-like protein kinase"/>
    <property type="match status" value="1"/>
</dbReference>
<dbReference type="Pfam" id="PF00069">
    <property type="entry name" value="Pkinase"/>
    <property type="match status" value="1"/>
</dbReference>
<keyword evidence="2" id="KW-0808">Transferase</keyword>
<dbReference type="Gene3D" id="1.10.510.10">
    <property type="entry name" value="Transferase(Phosphotransferase) domain 1"/>
    <property type="match status" value="1"/>
</dbReference>
<dbReference type="InterPro" id="IPR007941">
    <property type="entry name" value="DUF726"/>
</dbReference>
<reference evidence="12" key="1">
    <citation type="submission" date="2015-12" db="EMBL/GenBank/DDBJ databases">
        <title>Update maize B73 reference genome by single molecule sequencing technologies.</title>
        <authorList>
            <consortium name="Maize Genome Sequencing Project"/>
            <person name="Ware D."/>
        </authorList>
    </citation>
    <scope>NUCLEOTIDE SEQUENCE</scope>
    <source>
        <tissue evidence="12">Seedling</tissue>
    </source>
</reference>
<evidence type="ECO:0000256" key="11">
    <source>
        <dbReference type="SAM" id="Phobius"/>
    </source>
</evidence>
<evidence type="ECO:0000256" key="6">
    <source>
        <dbReference type="ARBA" id="ARBA00022840"/>
    </source>
</evidence>
<dbReference type="FunCoup" id="A0A1D6PL64">
    <property type="interactions" value="687"/>
</dbReference>
<organism evidence="12">
    <name type="scientific">Zea mays</name>
    <name type="common">Maize</name>
    <dbReference type="NCBI Taxonomy" id="4577"/>
    <lineage>
        <taxon>Eukaryota</taxon>
        <taxon>Viridiplantae</taxon>
        <taxon>Streptophyta</taxon>
        <taxon>Embryophyta</taxon>
        <taxon>Tracheophyta</taxon>
        <taxon>Spermatophyta</taxon>
        <taxon>Magnoliopsida</taxon>
        <taxon>Liliopsida</taxon>
        <taxon>Poales</taxon>
        <taxon>Poaceae</taxon>
        <taxon>PACMAD clade</taxon>
        <taxon>Panicoideae</taxon>
        <taxon>Andropogonodae</taxon>
        <taxon>Andropogoneae</taxon>
        <taxon>Tripsacinae</taxon>
        <taxon>Zea</taxon>
    </lineage>
</organism>
<evidence type="ECO:0000256" key="8">
    <source>
        <dbReference type="ARBA" id="ARBA00023136"/>
    </source>
</evidence>
<dbReference type="PROSITE" id="PS00108">
    <property type="entry name" value="PROTEIN_KINASE_ST"/>
    <property type="match status" value="1"/>
</dbReference>
<feature type="region of interest" description="Disordered" evidence="10">
    <location>
        <begin position="419"/>
        <end position="458"/>
    </location>
</feature>
<dbReference type="EMBL" id="CM000785">
    <property type="protein sequence ID" value="AQL09978.1"/>
    <property type="molecule type" value="Genomic_DNA"/>
</dbReference>
<gene>
    <name evidence="12" type="ORF">ZEAMMB73_Zm00001d048509</name>
</gene>
<feature type="binding site" evidence="9">
    <location>
        <position position="101"/>
    </location>
    <ligand>
        <name>ATP</name>
        <dbReference type="ChEBI" id="CHEBI:30616"/>
    </ligand>
</feature>
<sequence>MLLQRRGGLLCCGCGASAVAVAVSGRVPEDDGGAVVDGQPPDAKSVSGTSVSAAVTTANARQLSWAQVEAMTGGFTSAIVGEGGFSTVYLARLAGSLAAVKVHRSSERLHRAFRQELDALLRVRHPHIVRLLAFCDQRDEGVLVLEFAPNGSLHEQLHGGGAGAAPMPWARRVPVALQVARALEYLHERCEPQVVHGDVKASNVLLDAGMGARLCDFGSARAGFSAAVAVAAAGPRPRAVFGSPGYVDPHYLRSGVVTKKSDVYSFGVLLLELLTGVQAFRDGRLLTASVAPRLAAAAAGDLVDRRLGCRYDAREAAAVLALAAACVRDKPGLRPSMADVSPADRSSQPAAAQVKPPRVSLGSHAHTEISPTELNCRCRRATGGTHARSSRMATTLTPTQRYAAGTLLALALRQAQIHQSEPLGSGPDDEERASSASGSSSSTISSTGSDTTSGAGLWTHDSRGLLRPVFRFLEIEPKAWAGMEETAASPDAAKHHIGAYPIVSFHSLVSQFISILFEEDGESSSDRLEQEIALAKAVDVMVMSLGSDTAPDENIKDEFKYSTACTYATLESTEAGSSENLLGIVKLSLENVPVNEHRKMVLLYALLSACIADKPVSQEEEDRKSSHFRKGYDARHRVALRLIAAWLDVKWIKMEAMEVMVACSAMAAAKEQEQERENASPRSKWEKWKRGGIIGAAALTGGALLAITGGLAAPAIAAGFGALAPTLGTLVPFIGASGFAAMAAAAGSVAGSVAVAASFGAAGAGLTGTKMARRIGKVKEFEFKPIGDNHNQGRLAVGILVSGFAFDEEDFWKPWEGWKDNLEKYGMYILQWESKHIIAVSTAIQDWLTSRLAMELMKQGAMRTVLSGLLAAFAWPATLLAATDFIDSKWSVAIDSVPNSLFSELMNCILSDQIRQEKCLQKCFLRDCKETEGLVERVVLLGAPVSVKGERWEPARKMVAGRFVNVYSRDDWILGVTFRASLLTQGLAGIQAIDVPGVENVDVTGLVDGHSSYLSAAQQILEHLELNTYYPVFVPLPEVNK</sequence>
<evidence type="ECO:0000256" key="4">
    <source>
        <dbReference type="ARBA" id="ARBA00022741"/>
    </source>
</evidence>
<comment type="subcellular location">
    <subcellularLocation>
        <location evidence="1">Membrane</location>
        <topology evidence="1">Multi-pass membrane protein</topology>
    </subcellularLocation>
</comment>
<evidence type="ECO:0000256" key="1">
    <source>
        <dbReference type="ARBA" id="ARBA00004141"/>
    </source>
</evidence>
<evidence type="ECO:0000256" key="2">
    <source>
        <dbReference type="ARBA" id="ARBA00022679"/>
    </source>
</evidence>
<keyword evidence="12" id="KW-0675">Receptor</keyword>
<dbReference type="Gene3D" id="3.30.200.20">
    <property type="entry name" value="Phosphorylase Kinase, domain 1"/>
    <property type="match status" value="1"/>
</dbReference>
<dbReference type="SMART" id="SM00220">
    <property type="entry name" value="S_TKc"/>
    <property type="match status" value="1"/>
</dbReference>
<keyword evidence="7 11" id="KW-1133">Transmembrane helix</keyword>
<dbReference type="ExpressionAtlas" id="A0A1D6PL64">
    <property type="expression patterns" value="baseline and differential"/>
</dbReference>
<name>A0A1D6PL64_MAIZE</name>
<feature type="compositionally biased region" description="Low complexity" evidence="10">
    <location>
        <begin position="434"/>
        <end position="456"/>
    </location>
</feature>
<feature type="transmembrane region" description="Helical" evidence="11">
    <location>
        <begin position="861"/>
        <end position="882"/>
    </location>
</feature>
<keyword evidence="5 12" id="KW-0418">Kinase</keyword>
<protein>
    <submittedName>
        <fullName evidence="12">Putative DUF26 domain receptor-like protein kinase</fullName>
    </submittedName>
</protein>
<dbReference type="GO" id="GO:0004672">
    <property type="term" value="F:protein kinase activity"/>
    <property type="evidence" value="ECO:0007669"/>
    <property type="project" value="InterPro"/>
</dbReference>
<keyword evidence="4 9" id="KW-0547">Nucleotide-binding</keyword>
<dbReference type="SMR" id="A0A1D6PL64"/>
<dbReference type="InterPro" id="IPR011009">
    <property type="entry name" value="Kinase-like_dom_sf"/>
</dbReference>
<dbReference type="PROSITE" id="PS50011">
    <property type="entry name" value="PROTEIN_KINASE_DOM"/>
    <property type="match status" value="1"/>
</dbReference>